<organism evidence="10 11">
    <name type="scientific">Zobellia amurskyensis</name>
    <dbReference type="NCBI Taxonomy" id="248905"/>
    <lineage>
        <taxon>Bacteria</taxon>
        <taxon>Pseudomonadati</taxon>
        <taxon>Bacteroidota</taxon>
        <taxon>Flavobacteriia</taxon>
        <taxon>Flavobacteriales</taxon>
        <taxon>Flavobacteriaceae</taxon>
        <taxon>Zobellia</taxon>
    </lineage>
</organism>
<dbReference type="NCBIfam" id="NF007209">
    <property type="entry name" value="PRK09631.1"/>
    <property type="match status" value="1"/>
</dbReference>
<keyword evidence="7" id="KW-0175">Coiled coil</keyword>
<dbReference type="NCBIfam" id="NF009397">
    <property type="entry name" value="PRK12758.1"/>
    <property type="match status" value="1"/>
</dbReference>
<dbReference type="Gene3D" id="3.90.199.10">
    <property type="entry name" value="Topoisomerase II, domain 5"/>
    <property type="match status" value="1"/>
</dbReference>
<feature type="active site" description="O-(5'-phospho-DNA)-tyrosine intermediate" evidence="6">
    <location>
        <position position="153"/>
    </location>
</feature>
<dbReference type="GO" id="GO:0009330">
    <property type="term" value="C:DNA topoisomerase type II (double strand cut, ATP-hydrolyzing) complex"/>
    <property type="evidence" value="ECO:0007669"/>
    <property type="project" value="TreeGrafter"/>
</dbReference>
<evidence type="ECO:0000256" key="1">
    <source>
        <dbReference type="ARBA" id="ARBA00000185"/>
    </source>
</evidence>
<keyword evidence="4 6" id="KW-0238">DNA-binding</keyword>
<evidence type="ECO:0000256" key="7">
    <source>
        <dbReference type="SAM" id="Coils"/>
    </source>
</evidence>
<evidence type="ECO:0000256" key="4">
    <source>
        <dbReference type="ARBA" id="ARBA00023125"/>
    </source>
</evidence>
<evidence type="ECO:0000256" key="5">
    <source>
        <dbReference type="ARBA" id="ARBA00023235"/>
    </source>
</evidence>
<dbReference type="PROSITE" id="PS52040">
    <property type="entry name" value="TOPO_IIA"/>
    <property type="match status" value="1"/>
</dbReference>
<dbReference type="PANTHER" id="PTHR43493:SF5">
    <property type="entry name" value="DNA GYRASE SUBUNIT A, CHLOROPLASTIC_MITOCHONDRIAL"/>
    <property type="match status" value="1"/>
</dbReference>
<reference evidence="10 11" key="1">
    <citation type="journal article" date="2019" name="Mar. Drugs">
        <title>Comparative Genomics and CAZyme Genome Repertoires of Marine Zobellia amurskyensis KMM 3526(T) and Zobellia laminariae KMM 3676(T).</title>
        <authorList>
            <person name="Chernysheva N."/>
            <person name="Bystritskaya E."/>
            <person name="Stenkova A."/>
            <person name="Golovkin I."/>
            <person name="Nedashkovskaya O."/>
            <person name="Isaeva M."/>
        </authorList>
    </citation>
    <scope>NUCLEOTIDE SEQUENCE [LARGE SCALE GENOMIC DNA]</scope>
    <source>
        <strain evidence="10 11">KMM 3526</strain>
    </source>
</reference>
<accession>A0A7X2ZVG4</accession>
<dbReference type="GO" id="GO:0005737">
    <property type="term" value="C:cytoplasm"/>
    <property type="evidence" value="ECO:0007669"/>
    <property type="project" value="TreeGrafter"/>
</dbReference>
<dbReference type="InterPro" id="IPR013758">
    <property type="entry name" value="Topo_IIA_A/C_ab"/>
</dbReference>
<dbReference type="EMBL" id="RCNR01000033">
    <property type="protein sequence ID" value="MUH37153.1"/>
    <property type="molecule type" value="Genomic_DNA"/>
</dbReference>
<evidence type="ECO:0000313" key="10">
    <source>
        <dbReference type="EMBL" id="MUH37153.1"/>
    </source>
</evidence>
<dbReference type="InterPro" id="IPR013760">
    <property type="entry name" value="Topo_IIA-like_dom_sf"/>
</dbReference>
<evidence type="ECO:0000256" key="8">
    <source>
        <dbReference type="SAM" id="MobiDB-lite"/>
    </source>
</evidence>
<protein>
    <submittedName>
        <fullName evidence="10">DNA gyrase/topoisomerase IV subunit A</fullName>
    </submittedName>
</protein>
<dbReference type="SMART" id="SM00434">
    <property type="entry name" value="TOP4c"/>
    <property type="match status" value="1"/>
</dbReference>
<dbReference type="InterPro" id="IPR050220">
    <property type="entry name" value="Type_II_DNA_Topoisomerases"/>
</dbReference>
<dbReference type="RefSeq" id="WP_155600526.1">
    <property type="nucleotide sequence ID" value="NZ_RCNR01000033.1"/>
</dbReference>
<dbReference type="InterPro" id="IPR002205">
    <property type="entry name" value="Topo_IIA_dom_A"/>
</dbReference>
<gene>
    <name evidence="10" type="ORF">D9O36_14970</name>
</gene>
<dbReference type="Pfam" id="PF00521">
    <property type="entry name" value="DNA_topoisoIV"/>
    <property type="match status" value="1"/>
</dbReference>
<dbReference type="OrthoDB" id="9806486at2"/>
<sequence>MEENDELNEAENQNTPDDQSGQSAEENQEQTEGLEAADGEELVQDDALTRVTGMYKDWFLDYASYVILERAVPAIEDGFKPVQRRIMHSLKDLDDGRYNKVANVVGHTMQYHPHGDASIADAMVQIGQKDLLIDTQGNWGNILTGDRAAASRYIEARLSKFALEVVFSPKITEWQQSYDGRKKEPVNLPVKFPLLLAQGAEGIAVGLSTKIMPHNFIELIDASIKHLKGQRFKLFPDFPTAGIIDVSNYNEGLRGGKIRVRAKIAQHSKTTLVISEIPYGTNTSSLIDSILKANDKGKIKIKKIEDNTAAEVEILVHLPPGISPDKTIDALYAFTACESSISPLGCIIEDNKPLFIGVIEMLRRSTDATVELLRQELEIQFSELEEQWHFASLERIFIENRIYRDIEEEETWEGVIAAIDKGLAPFTKHLRRAVTEEDIVRLTEIRIKRISKFDLDKAQQFLDNLEERIAEVKHHLEHLVDYAIAYFQRLKDTYGKGRERKSEIRLFDDIEATKVVIRNTKLYVNREEGFVGTSLKRDEYVTDCSDIDDIIAFTRDGKMMVFKVDSKTFVGKGIIYVAVFKKRDKRTVYNMIYRDGKGGATYIKRFNVTSITRDKHYEMGSGADGTFVHYFSGNPNGEAEVVTVNLRHVGSIKKLKWDIDFANIMIKGRGSKGNIVTKYSVKRIELKEKGLSTLKPRKLWFDDTVQRLNIDDRGEFLGEFTSEDRLLIVNQHGLVKTVIPELTLHFDEEVVVLEKWIPKKPLSIVYWEGEKELFYVKRFLIDHPDKEENVLTDHPKSHIEIISTDYRPMVEVVFGKKRGQDRKDNLEVNLEEFISVKGIGAMGNQLTKEKVLEINMLEPLPYVEPEPVKTEDIEVVGEENVNKTSGSANVKFGKPGASDKSDKGGDDEDVQTSLFE</sequence>
<evidence type="ECO:0000313" key="11">
    <source>
        <dbReference type="Proteomes" id="UP000540519"/>
    </source>
</evidence>
<evidence type="ECO:0000259" key="9">
    <source>
        <dbReference type="PROSITE" id="PS52040"/>
    </source>
</evidence>
<name>A0A7X2ZVG4_9FLAO</name>
<dbReference type="GO" id="GO:0003677">
    <property type="term" value="F:DNA binding"/>
    <property type="evidence" value="ECO:0007669"/>
    <property type="project" value="UniProtKB-UniRule"/>
</dbReference>
<feature type="region of interest" description="Disordered" evidence="8">
    <location>
        <begin position="1"/>
        <end position="42"/>
    </location>
</feature>
<keyword evidence="3 6" id="KW-0799">Topoisomerase</keyword>
<feature type="domain" description="Topo IIA-type catalytic" evidence="9">
    <location>
        <begin position="72"/>
        <end position="522"/>
    </location>
</feature>
<dbReference type="Proteomes" id="UP000540519">
    <property type="component" value="Unassembled WGS sequence"/>
</dbReference>
<dbReference type="SUPFAM" id="SSF56719">
    <property type="entry name" value="Type II DNA topoisomerase"/>
    <property type="match status" value="1"/>
</dbReference>
<feature type="compositionally biased region" description="Polar residues" evidence="8">
    <location>
        <begin position="10"/>
        <end position="25"/>
    </location>
</feature>
<feature type="coiled-coil region" evidence="7">
    <location>
        <begin position="455"/>
        <end position="482"/>
    </location>
</feature>
<dbReference type="GO" id="GO:0005524">
    <property type="term" value="F:ATP binding"/>
    <property type="evidence" value="ECO:0007669"/>
    <property type="project" value="InterPro"/>
</dbReference>
<keyword evidence="11" id="KW-1185">Reference proteome</keyword>
<dbReference type="Gene3D" id="1.10.268.10">
    <property type="entry name" value="Topoisomerase, domain 3"/>
    <property type="match status" value="1"/>
</dbReference>
<comment type="similarity">
    <text evidence="2">Belongs to the type II topoisomerase GyrA/ParC subunit family.</text>
</comment>
<dbReference type="Gene3D" id="3.30.1360.40">
    <property type="match status" value="1"/>
</dbReference>
<keyword evidence="5 6" id="KW-0413">Isomerase</keyword>
<comment type="catalytic activity">
    <reaction evidence="1 6">
        <text>ATP-dependent breakage, passage and rejoining of double-stranded DNA.</text>
        <dbReference type="EC" id="5.6.2.2"/>
    </reaction>
</comment>
<dbReference type="InterPro" id="IPR013757">
    <property type="entry name" value="Topo_IIA_A_a_sf"/>
</dbReference>
<comment type="caution">
    <text evidence="10">The sequence shown here is derived from an EMBL/GenBank/DDBJ whole genome shotgun (WGS) entry which is preliminary data.</text>
</comment>
<dbReference type="GO" id="GO:0006265">
    <property type="term" value="P:DNA topological change"/>
    <property type="evidence" value="ECO:0007669"/>
    <property type="project" value="UniProtKB-UniRule"/>
</dbReference>
<dbReference type="GO" id="GO:0003918">
    <property type="term" value="F:DNA topoisomerase type II (double strand cut, ATP-hydrolyzing) activity"/>
    <property type="evidence" value="ECO:0007669"/>
    <property type="project" value="UniProtKB-EC"/>
</dbReference>
<feature type="region of interest" description="Disordered" evidence="8">
    <location>
        <begin position="877"/>
        <end position="916"/>
    </location>
</feature>
<evidence type="ECO:0000256" key="6">
    <source>
        <dbReference type="PROSITE-ProRule" id="PRU01384"/>
    </source>
</evidence>
<evidence type="ECO:0000256" key="3">
    <source>
        <dbReference type="ARBA" id="ARBA00023029"/>
    </source>
</evidence>
<proteinExistence type="inferred from homology"/>
<dbReference type="AlphaFoldDB" id="A0A7X2ZVG4"/>
<evidence type="ECO:0000256" key="2">
    <source>
        <dbReference type="ARBA" id="ARBA00008263"/>
    </source>
</evidence>
<dbReference type="PANTHER" id="PTHR43493">
    <property type="entry name" value="DNA GYRASE/TOPOISOMERASE SUBUNIT A"/>
    <property type="match status" value="1"/>
</dbReference>